<evidence type="ECO:0000313" key="3">
    <source>
        <dbReference type="Proteomes" id="UP000078534"/>
    </source>
</evidence>
<accession>A0A179T5S2</accession>
<proteinExistence type="predicted"/>
<name>A0A179T5S2_9BACI</name>
<dbReference type="OrthoDB" id="9814946at2"/>
<protein>
    <recommendedName>
        <fullName evidence="1">Xylose isomerase-like TIM barrel domain-containing protein</fullName>
    </recommendedName>
</protein>
<dbReference type="PANTHER" id="PTHR12110:SF21">
    <property type="entry name" value="XYLOSE ISOMERASE-LIKE TIM BARREL DOMAIN-CONTAINING PROTEIN"/>
    <property type="match status" value="1"/>
</dbReference>
<dbReference type="Gene3D" id="3.20.20.150">
    <property type="entry name" value="Divalent-metal-dependent TIM barrel enzymes"/>
    <property type="match status" value="1"/>
</dbReference>
<dbReference type="InterPro" id="IPR050312">
    <property type="entry name" value="IolE/XylAMocC-like"/>
</dbReference>
<dbReference type="EMBL" id="LWSG01000007">
    <property type="protein sequence ID" value="OAS87812.1"/>
    <property type="molecule type" value="Genomic_DNA"/>
</dbReference>
<dbReference type="InterPro" id="IPR013022">
    <property type="entry name" value="Xyl_isomerase-like_TIM-brl"/>
</dbReference>
<keyword evidence="3" id="KW-1185">Reference proteome</keyword>
<evidence type="ECO:0000259" key="1">
    <source>
        <dbReference type="Pfam" id="PF01261"/>
    </source>
</evidence>
<dbReference type="RefSeq" id="WP_066329564.1">
    <property type="nucleotide sequence ID" value="NZ_LWSG01000007.1"/>
</dbReference>
<dbReference type="PANTHER" id="PTHR12110">
    <property type="entry name" value="HYDROXYPYRUVATE ISOMERASE"/>
    <property type="match status" value="1"/>
</dbReference>
<dbReference type="STRING" id="152268.A6K24_18930"/>
<gene>
    <name evidence="2" type="ORF">A6K24_18930</name>
</gene>
<dbReference type="AlphaFoldDB" id="A0A179T5S2"/>
<dbReference type="InterPro" id="IPR036237">
    <property type="entry name" value="Xyl_isomerase-like_sf"/>
</dbReference>
<sequence length="277" mass="31818">MDVGVVSRSFPQLSNKETAKLLAKKGFKWTELCFSQSDSNYWVYNGRSDMDSLSNERSTEIVETYRTNGIEVTSIGVFTNLLEPNEKENEKNLTYFERLMEIASINNVPYVSSECGFIPSRRGVNSDTYESAFQILVENVKWLADKAKKYNVSVALEPCVLDVVPSAKRMDDFINQVGSDRVKVLLDPANLIANNSEEEMFSYLTPHIAYFHGKDRKVNDTYGRVIGDGDIDWPLFFNMYHKYTEGVPFIMEYVNIDNFCDIRDRVVKFDEMAVMLK</sequence>
<dbReference type="Proteomes" id="UP000078534">
    <property type="component" value="Unassembled WGS sequence"/>
</dbReference>
<evidence type="ECO:0000313" key="2">
    <source>
        <dbReference type="EMBL" id="OAS87812.1"/>
    </source>
</evidence>
<feature type="domain" description="Xylose isomerase-like TIM barrel" evidence="1">
    <location>
        <begin position="21"/>
        <end position="255"/>
    </location>
</feature>
<dbReference type="Pfam" id="PF01261">
    <property type="entry name" value="AP_endonuc_2"/>
    <property type="match status" value="1"/>
</dbReference>
<comment type="caution">
    <text evidence="2">The sequence shown here is derived from an EMBL/GenBank/DDBJ whole genome shotgun (WGS) entry which is preliminary data.</text>
</comment>
<reference evidence="3" key="1">
    <citation type="submission" date="2016-04" db="EMBL/GenBank/DDBJ databases">
        <authorList>
            <person name="Lyu Z."/>
            <person name="Lyu W."/>
        </authorList>
    </citation>
    <scope>NUCLEOTIDE SEQUENCE [LARGE SCALE GENOMIC DNA]</scope>
    <source>
        <strain evidence="3">C44</strain>
    </source>
</reference>
<dbReference type="SUPFAM" id="SSF51658">
    <property type="entry name" value="Xylose isomerase-like"/>
    <property type="match status" value="1"/>
</dbReference>
<organism evidence="2 3">
    <name type="scientific">Metabacillus litoralis</name>
    <dbReference type="NCBI Taxonomy" id="152268"/>
    <lineage>
        <taxon>Bacteria</taxon>
        <taxon>Bacillati</taxon>
        <taxon>Bacillota</taxon>
        <taxon>Bacilli</taxon>
        <taxon>Bacillales</taxon>
        <taxon>Bacillaceae</taxon>
        <taxon>Metabacillus</taxon>
    </lineage>
</organism>